<evidence type="ECO:0000313" key="3">
    <source>
        <dbReference type="Proteomes" id="UP000051574"/>
    </source>
</evidence>
<dbReference type="Gene3D" id="2.20.25.530">
    <property type="match status" value="1"/>
</dbReference>
<dbReference type="GO" id="GO:0032299">
    <property type="term" value="C:ribonuclease H2 complex"/>
    <property type="evidence" value="ECO:0007669"/>
    <property type="project" value="InterPro"/>
</dbReference>
<evidence type="ECO:0000259" key="1">
    <source>
        <dbReference type="Pfam" id="PF17745"/>
    </source>
</evidence>
<dbReference type="PANTHER" id="PTHR13383">
    <property type="entry name" value="RIBONUCLEASE H2 SUBUNIT B"/>
    <property type="match status" value="1"/>
</dbReference>
<dbReference type="Pfam" id="PF17745">
    <property type="entry name" value="Ydr279_N"/>
    <property type="match status" value="1"/>
</dbReference>
<proteinExistence type="predicted"/>
<dbReference type="Proteomes" id="UP000051574">
    <property type="component" value="Unassembled WGS sequence"/>
</dbReference>
<name>A0A0T6B0I4_9SCAR</name>
<accession>A0A0T6B0I4</accession>
<sequence>EKVINESSSQSDIVTLRHPGTGQAAIFLFTEGNKLVHEVLTYANDRRSWFIDQSVKSDGRFKISTPTDPIFLVLPYLRKNCNNQAVLLDQILHDEKYPEVERLLNCHGLHYLTSVADEKVCICNYGYYNSTISLIGFRGYNCLQI</sequence>
<dbReference type="OrthoDB" id="29098at2759"/>
<reference evidence="2 3" key="1">
    <citation type="submission" date="2015-09" db="EMBL/GenBank/DDBJ databases">
        <title>Draft genome of the scarab beetle Oryctes borbonicus.</title>
        <authorList>
            <person name="Meyer J.M."/>
            <person name="Markov G.V."/>
            <person name="Baskaran P."/>
            <person name="Herrmann M."/>
            <person name="Sommer R.J."/>
            <person name="Roedelsperger C."/>
        </authorList>
    </citation>
    <scope>NUCLEOTIDE SEQUENCE [LARGE SCALE GENOMIC DNA]</scope>
    <source>
        <strain evidence="2">OB123</strain>
        <tissue evidence="2">Whole animal</tissue>
    </source>
</reference>
<organism evidence="2 3">
    <name type="scientific">Oryctes borbonicus</name>
    <dbReference type="NCBI Taxonomy" id="1629725"/>
    <lineage>
        <taxon>Eukaryota</taxon>
        <taxon>Metazoa</taxon>
        <taxon>Ecdysozoa</taxon>
        <taxon>Arthropoda</taxon>
        <taxon>Hexapoda</taxon>
        <taxon>Insecta</taxon>
        <taxon>Pterygota</taxon>
        <taxon>Neoptera</taxon>
        <taxon>Endopterygota</taxon>
        <taxon>Coleoptera</taxon>
        <taxon>Polyphaga</taxon>
        <taxon>Scarabaeiformia</taxon>
        <taxon>Scarabaeidae</taxon>
        <taxon>Dynastinae</taxon>
        <taxon>Oryctes</taxon>
    </lineage>
</organism>
<dbReference type="GO" id="GO:0005654">
    <property type="term" value="C:nucleoplasm"/>
    <property type="evidence" value="ECO:0007669"/>
    <property type="project" value="TreeGrafter"/>
</dbReference>
<dbReference type="PANTHER" id="PTHR13383:SF11">
    <property type="entry name" value="RIBONUCLEASE H2 SUBUNIT B"/>
    <property type="match status" value="1"/>
</dbReference>
<feature type="non-terminal residue" evidence="2">
    <location>
        <position position="1"/>
    </location>
</feature>
<dbReference type="GO" id="GO:0006401">
    <property type="term" value="P:RNA catabolic process"/>
    <property type="evidence" value="ECO:0007669"/>
    <property type="project" value="TreeGrafter"/>
</dbReference>
<keyword evidence="3" id="KW-1185">Reference proteome</keyword>
<dbReference type="AlphaFoldDB" id="A0A0T6B0I4"/>
<comment type="caution">
    <text evidence="2">The sequence shown here is derived from an EMBL/GenBank/DDBJ whole genome shotgun (WGS) entry which is preliminary data.</text>
</comment>
<dbReference type="Gene3D" id="1.10.20.120">
    <property type="match status" value="1"/>
</dbReference>
<evidence type="ECO:0000313" key="2">
    <source>
        <dbReference type="EMBL" id="KRT80865.1"/>
    </source>
</evidence>
<gene>
    <name evidence="2" type="ORF">AMK59_5349</name>
</gene>
<feature type="domain" description="Rnh202 triple barrel" evidence="1">
    <location>
        <begin position="7"/>
        <end position="68"/>
    </location>
</feature>
<dbReference type="InterPro" id="IPR041195">
    <property type="entry name" value="Rnh202_N"/>
</dbReference>
<protein>
    <recommendedName>
        <fullName evidence="1">Rnh202 triple barrel domain-containing protein</fullName>
    </recommendedName>
</protein>
<dbReference type="EMBL" id="LJIG01016350">
    <property type="protein sequence ID" value="KRT80865.1"/>
    <property type="molecule type" value="Genomic_DNA"/>
</dbReference>
<dbReference type="InterPro" id="IPR040456">
    <property type="entry name" value="RNase_H2_suB"/>
</dbReference>